<dbReference type="InterPro" id="IPR056988">
    <property type="entry name" value="Zn_ribbon_pln"/>
</dbReference>
<protein>
    <recommendedName>
        <fullName evidence="6">DUF3444 domain-containing protein</fullName>
    </recommendedName>
</protein>
<dbReference type="InterPro" id="IPR024593">
    <property type="entry name" value="DUF3444"/>
</dbReference>
<proteinExistence type="predicted"/>
<dbReference type="AlphaFoldDB" id="A0AAW1WPT4"/>
<evidence type="ECO:0008006" key="6">
    <source>
        <dbReference type="Google" id="ProtNLM"/>
    </source>
</evidence>
<organism evidence="4 5">
    <name type="scientific">Rubus argutus</name>
    <name type="common">Southern blackberry</name>
    <dbReference type="NCBI Taxonomy" id="59490"/>
    <lineage>
        <taxon>Eukaryota</taxon>
        <taxon>Viridiplantae</taxon>
        <taxon>Streptophyta</taxon>
        <taxon>Embryophyta</taxon>
        <taxon>Tracheophyta</taxon>
        <taxon>Spermatophyta</taxon>
        <taxon>Magnoliopsida</taxon>
        <taxon>eudicotyledons</taxon>
        <taxon>Gunneridae</taxon>
        <taxon>Pentapetalae</taxon>
        <taxon>rosids</taxon>
        <taxon>fabids</taxon>
        <taxon>Rosales</taxon>
        <taxon>Rosaceae</taxon>
        <taxon>Rosoideae</taxon>
        <taxon>Rosoideae incertae sedis</taxon>
        <taxon>Rubus</taxon>
    </lineage>
</organism>
<evidence type="ECO:0000259" key="3">
    <source>
        <dbReference type="Pfam" id="PF23551"/>
    </source>
</evidence>
<accession>A0AAW1WPT4</accession>
<dbReference type="Pfam" id="PF23551">
    <property type="entry name" value="Zn_ribbon_20"/>
    <property type="match status" value="1"/>
</dbReference>
<reference evidence="4 5" key="1">
    <citation type="journal article" date="2023" name="G3 (Bethesda)">
        <title>A chromosome-length genome assembly and annotation of blackberry (Rubus argutus, cv. 'Hillquist').</title>
        <authorList>
            <person name="Bruna T."/>
            <person name="Aryal R."/>
            <person name="Dudchenko O."/>
            <person name="Sargent D.J."/>
            <person name="Mead D."/>
            <person name="Buti M."/>
            <person name="Cavallini A."/>
            <person name="Hytonen T."/>
            <person name="Andres J."/>
            <person name="Pham M."/>
            <person name="Weisz D."/>
            <person name="Mascagni F."/>
            <person name="Usai G."/>
            <person name="Natali L."/>
            <person name="Bassil N."/>
            <person name="Fernandez G.E."/>
            <person name="Lomsadze A."/>
            <person name="Armour M."/>
            <person name="Olukolu B."/>
            <person name="Poorten T."/>
            <person name="Britton C."/>
            <person name="Davik J."/>
            <person name="Ashrafi H."/>
            <person name="Aiden E.L."/>
            <person name="Borodovsky M."/>
            <person name="Worthington M."/>
        </authorList>
    </citation>
    <scope>NUCLEOTIDE SEQUENCE [LARGE SCALE GENOMIC DNA]</scope>
    <source>
        <strain evidence="4">PI 553951</strain>
    </source>
</reference>
<feature type="domain" description="DUF3444" evidence="2">
    <location>
        <begin position="471"/>
        <end position="622"/>
    </location>
</feature>
<gene>
    <name evidence="4" type="ORF">M0R45_023849</name>
</gene>
<feature type="domain" description="Zinc beta-ribbon" evidence="3">
    <location>
        <begin position="151"/>
        <end position="184"/>
    </location>
</feature>
<dbReference type="Proteomes" id="UP001457282">
    <property type="component" value="Unassembled WGS sequence"/>
</dbReference>
<dbReference type="EMBL" id="JBEDUW010000005">
    <property type="protein sequence ID" value="KAK9926633.1"/>
    <property type="molecule type" value="Genomic_DNA"/>
</dbReference>
<feature type="region of interest" description="Disordered" evidence="1">
    <location>
        <begin position="429"/>
        <end position="449"/>
    </location>
</feature>
<evidence type="ECO:0000256" key="1">
    <source>
        <dbReference type="SAM" id="MobiDB-lite"/>
    </source>
</evidence>
<evidence type="ECO:0000313" key="5">
    <source>
        <dbReference type="Proteomes" id="UP001457282"/>
    </source>
</evidence>
<dbReference type="PANTHER" id="PTHR45089:SF50">
    <property type="entry name" value="DNAJ HEAT SHOCK AMINO-TERMINAL DOMAIN PROTEIN-RELATED"/>
    <property type="match status" value="1"/>
</dbReference>
<dbReference type="PANTHER" id="PTHR45089">
    <property type="entry name" value="DNAJ HEAT SHOCK AMINO-TERMINAL DOMAIN PROTEIN-RELATED"/>
    <property type="match status" value="1"/>
</dbReference>
<sequence>MECNKEEALKAKEIAELKVAEFDFAGAKRFALKAQNLYPELDGLPQFLATLNVYTSAVKEQMGKLIATRSSVWILWLMKTQSKSNSGNWLLFFNQIKINLVPDGKSSMPASQNGFHNFSNYNHSNTRDQMNATHTKPFSTSHPPKGRKPTFWTICSSCKVYFEYLRMFLNHKLLCHQCRKHFIAYQIPAPRSASTSWTSDIEQLKSSQHTMPNNSYAQEGHMLPLQIQVYSSSQPVLKVVKHQLPVLVKLQVALRQHSGQLKRGHEEVFPDKEARQWKFHAFKNLDDVLPTGSPNAGFSSVPSGVKPKRKRHRWQEMQTQVGMGNGGVAMNNVFGSPKLSFGTGRLDAAARHRVNCTRELSHLELRNVLMEKGKIAIFKKLDKLSIPSVSKTADTKVVKEKGQKEACVQGVKSDMTGCRVFVDAEDIPSKKSSSANSHGDSDVEEDNTVSMTVPDPDFHDFDKDRTESHLVATSWLNSKSNHELGPLDWVACGFPKTSGDLRIGKHGVYKYLHSFSHKVKWTKGTRGAVRIYPAKGDVWALYRNWSPDWDEHTPDEVIHKYDMVEVLEDYNEERGVSIVPLAKVAGFKTVFRQHSDRSTMRTIPREEMFRFSHQVPYYLLTGLEGKNAPKGCLELDPASTPLELLQVKSEAQAKMEEIAEKCNGEVNGKVL</sequence>
<comment type="caution">
    <text evidence="4">The sequence shown here is derived from an EMBL/GenBank/DDBJ whole genome shotgun (WGS) entry which is preliminary data.</text>
</comment>
<dbReference type="Pfam" id="PF11926">
    <property type="entry name" value="DUF3444"/>
    <property type="match status" value="1"/>
</dbReference>
<keyword evidence="5" id="KW-1185">Reference proteome</keyword>
<name>A0AAW1WPT4_RUBAR</name>
<evidence type="ECO:0000259" key="2">
    <source>
        <dbReference type="Pfam" id="PF11926"/>
    </source>
</evidence>
<evidence type="ECO:0000313" key="4">
    <source>
        <dbReference type="EMBL" id="KAK9926633.1"/>
    </source>
</evidence>